<name>A0A485LPM6_9STRA</name>
<evidence type="ECO:0000313" key="3">
    <source>
        <dbReference type="Proteomes" id="UP000332933"/>
    </source>
</evidence>
<dbReference type="EMBL" id="CAADRA010007380">
    <property type="protein sequence ID" value="VFU00758.1"/>
    <property type="molecule type" value="Genomic_DNA"/>
</dbReference>
<organism evidence="2 3">
    <name type="scientific">Aphanomyces stellatus</name>
    <dbReference type="NCBI Taxonomy" id="120398"/>
    <lineage>
        <taxon>Eukaryota</taxon>
        <taxon>Sar</taxon>
        <taxon>Stramenopiles</taxon>
        <taxon>Oomycota</taxon>
        <taxon>Saprolegniomycetes</taxon>
        <taxon>Saprolegniales</taxon>
        <taxon>Verrucalvaceae</taxon>
        <taxon>Aphanomyces</taxon>
    </lineage>
</organism>
<dbReference type="OrthoDB" id="10013825at2759"/>
<gene>
    <name evidence="2" type="primary">Aste57867_24116</name>
    <name evidence="1" type="ORF">As57867_024042</name>
    <name evidence="2" type="ORF">ASTE57867_24116</name>
</gene>
<reference evidence="1" key="2">
    <citation type="submission" date="2019-06" db="EMBL/GenBank/DDBJ databases">
        <title>Genomics analysis of Aphanomyces spp. identifies a new class of oomycete effector associated with host adaptation.</title>
        <authorList>
            <person name="Gaulin E."/>
        </authorList>
    </citation>
    <scope>NUCLEOTIDE SEQUENCE</scope>
    <source>
        <strain evidence="1">CBS 578.67</strain>
    </source>
</reference>
<evidence type="ECO:0000313" key="2">
    <source>
        <dbReference type="EMBL" id="VFU00758.1"/>
    </source>
</evidence>
<dbReference type="Proteomes" id="UP000332933">
    <property type="component" value="Unassembled WGS sequence"/>
</dbReference>
<keyword evidence="3" id="KW-1185">Reference proteome</keyword>
<protein>
    <submittedName>
        <fullName evidence="2">Aste57867_24116 protein</fullName>
    </submittedName>
</protein>
<reference evidence="2 3" key="1">
    <citation type="submission" date="2019-03" db="EMBL/GenBank/DDBJ databases">
        <authorList>
            <person name="Gaulin E."/>
            <person name="Dumas B."/>
        </authorList>
    </citation>
    <scope>NUCLEOTIDE SEQUENCE [LARGE SCALE GENOMIC DNA]</scope>
    <source>
        <strain evidence="2">CBS 568.67</strain>
    </source>
</reference>
<dbReference type="EMBL" id="VJMH01007354">
    <property type="protein sequence ID" value="KAF0683889.1"/>
    <property type="molecule type" value="Genomic_DNA"/>
</dbReference>
<evidence type="ECO:0000313" key="1">
    <source>
        <dbReference type="EMBL" id="KAF0683889.1"/>
    </source>
</evidence>
<proteinExistence type="predicted"/>
<accession>A0A485LPM6</accession>
<dbReference type="AlphaFoldDB" id="A0A485LPM6"/>
<sequence length="84" mass="9701">MTDVEQWTAQADALLAKFTPWVGKTLRPSREGNEQDKTTSIVYESEINHTPYRVITNGYIEDLHFTRLNLHVDAARKITRVWVG</sequence>